<dbReference type="AlphaFoldDB" id="D6PAY4"/>
<dbReference type="EMBL" id="GU942957">
    <property type="protein sequence ID" value="ADD92885.1"/>
    <property type="molecule type" value="Genomic_DNA"/>
</dbReference>
<dbReference type="SUPFAM" id="SSF52540">
    <property type="entry name" value="P-loop containing nucleoside triphosphate hydrolases"/>
    <property type="match status" value="1"/>
</dbReference>
<accession>D6PAY4</accession>
<dbReference type="InterPro" id="IPR025669">
    <property type="entry name" value="AAA_dom"/>
</dbReference>
<dbReference type="PANTHER" id="PTHR13696">
    <property type="entry name" value="P-LOOP CONTAINING NUCLEOSIDE TRIPHOSPHATE HYDROLASE"/>
    <property type="match status" value="1"/>
</dbReference>
<dbReference type="PANTHER" id="PTHR13696:SF52">
    <property type="entry name" value="PARA FAMILY PROTEIN CT_582"/>
    <property type="match status" value="1"/>
</dbReference>
<name>D6PAY4_9ARCH</name>
<proteinExistence type="predicted"/>
<dbReference type="InterPro" id="IPR050678">
    <property type="entry name" value="DNA_Partitioning_ATPase"/>
</dbReference>
<protein>
    <submittedName>
        <fullName evidence="2">Chromosome segregation ATPase</fullName>
    </submittedName>
</protein>
<evidence type="ECO:0000259" key="1">
    <source>
        <dbReference type="Pfam" id="PF13614"/>
    </source>
</evidence>
<sequence length="322" mass="35949">MNPYKMVVAVANQKGGCAKTTTAVNLATALAKGSKKFKVPPAKVLLIDLDPQGNCATSFGVEKKKIKKTAYDLLVNDSGEDLPLMEEYLISPQALTESMQRAWAKRNENAKRIPGDLAIDNLWLLPSDIHLSGAEIELSHRIGRETRLREALAPIIDQFDHIIIDTPPSLGLLSINALCAANWVFIPVQAEYYALEGFSMLMNSVKMIQKRINRNLKIFGVAMTMVDQRSKLSLHVCDEVQSKIPRKVFKTPIRRLAKVAEAAWTGAPTVILNRPSNSGAGAGSREYWSLTKEYHERVQEMRRQFGVTEHPRLLLEKQGRAF</sequence>
<organism evidence="2">
    <name type="scientific">uncultured archaeon MedDCM-OCT-S02-C115</name>
    <dbReference type="NCBI Taxonomy" id="743083"/>
    <lineage>
        <taxon>Archaea</taxon>
        <taxon>environmental samples</taxon>
    </lineage>
</organism>
<feature type="domain" description="AAA" evidence="1">
    <location>
        <begin position="7"/>
        <end position="218"/>
    </location>
</feature>
<evidence type="ECO:0000313" key="2">
    <source>
        <dbReference type="EMBL" id="ADD92885.1"/>
    </source>
</evidence>
<dbReference type="Gene3D" id="3.40.50.300">
    <property type="entry name" value="P-loop containing nucleotide triphosphate hydrolases"/>
    <property type="match status" value="1"/>
</dbReference>
<dbReference type="CDD" id="cd02042">
    <property type="entry name" value="ParAB_family"/>
    <property type="match status" value="1"/>
</dbReference>
<dbReference type="InterPro" id="IPR027417">
    <property type="entry name" value="P-loop_NTPase"/>
</dbReference>
<dbReference type="Pfam" id="PF13614">
    <property type="entry name" value="AAA_31"/>
    <property type="match status" value="1"/>
</dbReference>
<reference evidence="2" key="1">
    <citation type="journal article" date="2010" name="ISME J.">
        <title>Metagenome of the Mediterranean deep chlorophyll maximum studied by direct and fosmid library 454 pyrosequencing.</title>
        <authorList>
            <person name="Ghai R."/>
            <person name="Martin-Cuadrado A.B."/>
            <person name="Molto A.G."/>
            <person name="Heredia I.G."/>
            <person name="Cabrera R."/>
            <person name="Martin J."/>
            <person name="Verdu M."/>
            <person name="Deschamps P."/>
            <person name="Moreira D."/>
            <person name="Lopez-Garcia P."/>
            <person name="Mira A."/>
            <person name="Rodriguez-Valera F."/>
        </authorList>
    </citation>
    <scope>NUCLEOTIDE SEQUENCE</scope>
</reference>